<dbReference type="Proteomes" id="UP000005237">
    <property type="component" value="Unassembled WGS sequence"/>
</dbReference>
<evidence type="ECO:0000256" key="1">
    <source>
        <dbReference type="SAM" id="MobiDB-lite"/>
    </source>
</evidence>
<protein>
    <submittedName>
        <fullName evidence="2">Uncharacterized protein</fullName>
    </submittedName>
</protein>
<feature type="compositionally biased region" description="Basic and acidic residues" evidence="1">
    <location>
        <begin position="100"/>
        <end position="113"/>
    </location>
</feature>
<proteinExistence type="predicted"/>
<accession>A0A8R1EC73</accession>
<reference evidence="3" key="1">
    <citation type="submission" date="2010-08" db="EMBL/GenBank/DDBJ databases">
        <authorList>
            <consortium name="Caenorhabditis japonica Sequencing Consortium"/>
            <person name="Wilson R.K."/>
        </authorList>
    </citation>
    <scope>NUCLEOTIDE SEQUENCE [LARGE SCALE GENOMIC DNA]</scope>
    <source>
        <strain evidence="3">DF5081</strain>
    </source>
</reference>
<name>A0A8R1EC73_CAEJA</name>
<evidence type="ECO:0000313" key="2">
    <source>
        <dbReference type="EnsemblMetazoa" id="CJA33145b.1"/>
    </source>
</evidence>
<feature type="compositionally biased region" description="Polar residues" evidence="1">
    <location>
        <begin position="144"/>
        <end position="154"/>
    </location>
</feature>
<feature type="region of interest" description="Disordered" evidence="1">
    <location>
        <begin position="100"/>
        <end position="154"/>
    </location>
</feature>
<reference evidence="2" key="2">
    <citation type="submission" date="2022-06" db="UniProtKB">
        <authorList>
            <consortium name="EnsemblMetazoa"/>
        </authorList>
    </citation>
    <scope>IDENTIFICATION</scope>
    <source>
        <strain evidence="2">DF5081</strain>
    </source>
</reference>
<keyword evidence="3" id="KW-1185">Reference proteome</keyword>
<organism evidence="2 3">
    <name type="scientific">Caenorhabditis japonica</name>
    <dbReference type="NCBI Taxonomy" id="281687"/>
    <lineage>
        <taxon>Eukaryota</taxon>
        <taxon>Metazoa</taxon>
        <taxon>Ecdysozoa</taxon>
        <taxon>Nematoda</taxon>
        <taxon>Chromadorea</taxon>
        <taxon>Rhabditida</taxon>
        <taxon>Rhabditina</taxon>
        <taxon>Rhabditomorpha</taxon>
        <taxon>Rhabditoidea</taxon>
        <taxon>Rhabditidae</taxon>
        <taxon>Peloderinae</taxon>
        <taxon>Caenorhabditis</taxon>
    </lineage>
</organism>
<dbReference type="EnsemblMetazoa" id="CJA33145b.1">
    <property type="protein sequence ID" value="CJA33145b.1"/>
    <property type="gene ID" value="WBGene00208992"/>
</dbReference>
<sequence length="216" mass="24115">MTKKRSGGARKYLLERLKELAGDGGRELWTTILNASELARAGNTVKAYENANKRKLRGLHDTGLPDGEPSLLLYLAHINKTVGSSSMSQVIAAFQIFRQKSQERPESKRKENIRGVPARIRRRDSTRKVEGPNKRSQHLRIPKPQQQQGTLPISNPIDSQRYLVYVPDSQGVILNNPIVPSANAQEPCADVEPTSGRWSDTHQEMSEAAVDQQNVN</sequence>
<feature type="region of interest" description="Disordered" evidence="1">
    <location>
        <begin position="184"/>
        <end position="216"/>
    </location>
</feature>
<evidence type="ECO:0000313" key="3">
    <source>
        <dbReference type="Proteomes" id="UP000005237"/>
    </source>
</evidence>
<dbReference type="AlphaFoldDB" id="A0A8R1EC73"/>